<name>R0F9Q0_9BRAS</name>
<evidence type="ECO:0000313" key="1">
    <source>
        <dbReference type="EMBL" id="EOA18712.1"/>
    </source>
</evidence>
<proteinExistence type="predicted"/>
<gene>
    <name evidence="1" type="ORF">CARUB_v10007290mg</name>
</gene>
<evidence type="ECO:0000313" key="2">
    <source>
        <dbReference type="Proteomes" id="UP000029121"/>
    </source>
</evidence>
<organism evidence="1 2">
    <name type="scientific">Capsella rubella</name>
    <dbReference type="NCBI Taxonomy" id="81985"/>
    <lineage>
        <taxon>Eukaryota</taxon>
        <taxon>Viridiplantae</taxon>
        <taxon>Streptophyta</taxon>
        <taxon>Embryophyta</taxon>
        <taxon>Tracheophyta</taxon>
        <taxon>Spermatophyta</taxon>
        <taxon>Magnoliopsida</taxon>
        <taxon>eudicotyledons</taxon>
        <taxon>Gunneridae</taxon>
        <taxon>Pentapetalae</taxon>
        <taxon>rosids</taxon>
        <taxon>malvids</taxon>
        <taxon>Brassicales</taxon>
        <taxon>Brassicaceae</taxon>
        <taxon>Camelineae</taxon>
        <taxon>Capsella</taxon>
    </lineage>
</organism>
<keyword evidence="2" id="KW-1185">Reference proteome</keyword>
<dbReference type="EMBL" id="KB870811">
    <property type="protein sequence ID" value="EOA18712.1"/>
    <property type="molecule type" value="Genomic_DNA"/>
</dbReference>
<accession>R0F9Q0</accession>
<reference evidence="2" key="1">
    <citation type="journal article" date="2013" name="Nat. Genet.">
        <title>The Capsella rubella genome and the genomic consequences of rapid mating system evolution.</title>
        <authorList>
            <person name="Slotte T."/>
            <person name="Hazzouri K.M."/>
            <person name="Agren J.A."/>
            <person name="Koenig D."/>
            <person name="Maumus F."/>
            <person name="Guo Y.L."/>
            <person name="Steige K."/>
            <person name="Platts A.E."/>
            <person name="Escobar J.S."/>
            <person name="Newman L.K."/>
            <person name="Wang W."/>
            <person name="Mandakova T."/>
            <person name="Vello E."/>
            <person name="Smith L.M."/>
            <person name="Henz S.R."/>
            <person name="Steffen J."/>
            <person name="Takuno S."/>
            <person name="Brandvain Y."/>
            <person name="Coop G."/>
            <person name="Andolfatto P."/>
            <person name="Hu T.T."/>
            <person name="Blanchette M."/>
            <person name="Clark R.M."/>
            <person name="Quesneville H."/>
            <person name="Nordborg M."/>
            <person name="Gaut B.S."/>
            <person name="Lysak M.A."/>
            <person name="Jenkins J."/>
            <person name="Grimwood J."/>
            <person name="Chapman J."/>
            <person name="Prochnik S."/>
            <person name="Shu S."/>
            <person name="Rokhsar D."/>
            <person name="Schmutz J."/>
            <person name="Weigel D."/>
            <person name="Wright S.I."/>
        </authorList>
    </citation>
    <scope>NUCLEOTIDE SEQUENCE [LARGE SCALE GENOMIC DNA]</scope>
    <source>
        <strain evidence="2">cv. Monte Gargano</strain>
    </source>
</reference>
<sequence>MVKGLLLAFSFVELQGCSHVPARFEGINLGMEGGVLEKRMIRFPHLVFSQFFFQEILSYKFFITVDTCITHLHHYLSLNQNTKYANVSSVSMLM</sequence>
<protein>
    <submittedName>
        <fullName evidence="1">Uncharacterized protein</fullName>
    </submittedName>
</protein>
<dbReference type="Proteomes" id="UP000029121">
    <property type="component" value="Unassembled WGS sequence"/>
</dbReference>
<dbReference type="AlphaFoldDB" id="R0F9Q0"/>